<evidence type="ECO:0000313" key="2">
    <source>
        <dbReference type="EMBL" id="KAF2859383.1"/>
    </source>
</evidence>
<proteinExistence type="predicted"/>
<keyword evidence="3" id="KW-1185">Reference proteome</keyword>
<feature type="compositionally biased region" description="Gly residues" evidence="1">
    <location>
        <begin position="100"/>
        <end position="127"/>
    </location>
</feature>
<sequence>MAKRRTRLSGLYGTPSILSMGFGALQLEALTNRPLSISRRHLAASQLRMAEIEPHELSSGEWVRFLAMTEAERDRWINEFRRRRRESTSSSGSNNSSGSGDSGGSAEGDGSGSRSGNGNGNGSGNWGGNERLHDQQRTPAVSLWARQYEDAPPSYEMATRRKTPPPAYDE</sequence>
<feature type="region of interest" description="Disordered" evidence="1">
    <location>
        <begin position="79"/>
        <end position="170"/>
    </location>
</feature>
<organism evidence="2 3">
    <name type="scientific">Piedraia hortae CBS 480.64</name>
    <dbReference type="NCBI Taxonomy" id="1314780"/>
    <lineage>
        <taxon>Eukaryota</taxon>
        <taxon>Fungi</taxon>
        <taxon>Dikarya</taxon>
        <taxon>Ascomycota</taxon>
        <taxon>Pezizomycotina</taxon>
        <taxon>Dothideomycetes</taxon>
        <taxon>Dothideomycetidae</taxon>
        <taxon>Capnodiales</taxon>
        <taxon>Piedraiaceae</taxon>
        <taxon>Piedraia</taxon>
    </lineage>
</organism>
<dbReference type="EMBL" id="MU005993">
    <property type="protein sequence ID" value="KAF2859383.1"/>
    <property type="molecule type" value="Genomic_DNA"/>
</dbReference>
<accession>A0A6A7BW64</accession>
<evidence type="ECO:0000313" key="3">
    <source>
        <dbReference type="Proteomes" id="UP000799421"/>
    </source>
</evidence>
<dbReference type="OrthoDB" id="3921182at2759"/>
<dbReference type="Proteomes" id="UP000799421">
    <property type="component" value="Unassembled WGS sequence"/>
</dbReference>
<evidence type="ECO:0000256" key="1">
    <source>
        <dbReference type="SAM" id="MobiDB-lite"/>
    </source>
</evidence>
<gene>
    <name evidence="2" type="ORF">K470DRAFT_277723</name>
</gene>
<name>A0A6A7BW64_9PEZI</name>
<reference evidence="2" key="1">
    <citation type="journal article" date="2020" name="Stud. Mycol.">
        <title>101 Dothideomycetes genomes: a test case for predicting lifestyles and emergence of pathogens.</title>
        <authorList>
            <person name="Haridas S."/>
            <person name="Albert R."/>
            <person name="Binder M."/>
            <person name="Bloem J."/>
            <person name="Labutti K."/>
            <person name="Salamov A."/>
            <person name="Andreopoulos B."/>
            <person name="Baker S."/>
            <person name="Barry K."/>
            <person name="Bills G."/>
            <person name="Bluhm B."/>
            <person name="Cannon C."/>
            <person name="Castanera R."/>
            <person name="Culley D."/>
            <person name="Daum C."/>
            <person name="Ezra D."/>
            <person name="Gonzalez J."/>
            <person name="Henrissat B."/>
            <person name="Kuo A."/>
            <person name="Liang C."/>
            <person name="Lipzen A."/>
            <person name="Lutzoni F."/>
            <person name="Magnuson J."/>
            <person name="Mondo S."/>
            <person name="Nolan M."/>
            <person name="Ohm R."/>
            <person name="Pangilinan J."/>
            <person name="Park H.-J."/>
            <person name="Ramirez L."/>
            <person name="Alfaro M."/>
            <person name="Sun H."/>
            <person name="Tritt A."/>
            <person name="Yoshinaga Y."/>
            <person name="Zwiers L.-H."/>
            <person name="Turgeon B."/>
            <person name="Goodwin S."/>
            <person name="Spatafora J."/>
            <person name="Crous P."/>
            <person name="Grigoriev I."/>
        </authorList>
    </citation>
    <scope>NUCLEOTIDE SEQUENCE</scope>
    <source>
        <strain evidence="2">CBS 480.64</strain>
    </source>
</reference>
<dbReference type="AlphaFoldDB" id="A0A6A7BW64"/>
<feature type="compositionally biased region" description="Low complexity" evidence="1">
    <location>
        <begin position="88"/>
        <end position="99"/>
    </location>
</feature>
<protein>
    <submittedName>
        <fullName evidence="2">Uncharacterized protein</fullName>
    </submittedName>
</protein>